<feature type="transmembrane region" description="Helical" evidence="1">
    <location>
        <begin position="21"/>
        <end position="44"/>
    </location>
</feature>
<keyword evidence="1" id="KW-0812">Transmembrane</keyword>
<evidence type="ECO:0000259" key="2">
    <source>
        <dbReference type="Pfam" id="PF16998"/>
    </source>
</evidence>
<evidence type="ECO:0000313" key="3">
    <source>
        <dbReference type="EMBL" id="UWL60145.1"/>
    </source>
</evidence>
<sequence length="155" mass="16638">MAVETLRQKDKFRSPCRGANALRKAAIGIGLFSLAGCAMGGVSIEKAVPDSSMVTGSVKSQQVETDTGKLSDQSAIKNVVSALDFTQWGKKPVPWANPDTGSQGTITTIAENNKNNQLCREFETSREAFDGVSIYRGETCMERGGQWTVTSFAPI</sequence>
<protein>
    <submittedName>
        <fullName evidence="3">RT0821/Lpp0805 family surface protein</fullName>
    </submittedName>
</protein>
<keyword evidence="1" id="KW-0472">Membrane</keyword>
<evidence type="ECO:0000256" key="1">
    <source>
        <dbReference type="SAM" id="Phobius"/>
    </source>
</evidence>
<dbReference type="Pfam" id="PF16998">
    <property type="entry name" value="17kDa_Anti_2"/>
    <property type="match status" value="1"/>
</dbReference>
<feature type="domain" description="Surface antigen" evidence="2">
    <location>
        <begin position="42"/>
        <end position="155"/>
    </location>
</feature>
<dbReference type="Proteomes" id="UP001058739">
    <property type="component" value="Chromosome 01"/>
</dbReference>
<dbReference type="EMBL" id="CP099967">
    <property type="protein sequence ID" value="UWL60145.1"/>
    <property type="molecule type" value="Genomic_DNA"/>
</dbReference>
<organism evidence="3 4">
    <name type="scientific">Brucella pseudintermedia</name>
    <dbReference type="NCBI Taxonomy" id="370111"/>
    <lineage>
        <taxon>Bacteria</taxon>
        <taxon>Pseudomonadati</taxon>
        <taxon>Pseudomonadota</taxon>
        <taxon>Alphaproteobacteria</taxon>
        <taxon>Hyphomicrobiales</taxon>
        <taxon>Brucellaceae</taxon>
        <taxon>Brucella/Ochrobactrum group</taxon>
        <taxon>Brucella</taxon>
    </lineage>
</organism>
<proteinExistence type="predicted"/>
<dbReference type="RefSeq" id="WP_121985557.1">
    <property type="nucleotide sequence ID" value="NZ_CADEAT010000001.1"/>
</dbReference>
<dbReference type="InterPro" id="IPR032635">
    <property type="entry name" value="Anti_2"/>
</dbReference>
<gene>
    <name evidence="3" type="ORF">NIK97_11595</name>
</gene>
<accession>A0ABY5UA00</accession>
<evidence type="ECO:0000313" key="4">
    <source>
        <dbReference type="Proteomes" id="UP001058739"/>
    </source>
</evidence>
<reference evidence="3" key="1">
    <citation type="submission" date="2022-06" db="EMBL/GenBank/DDBJ databases">
        <title>Complete Genome Sequence of Deoxynivalenol-bioadsorption Ochrobactrum pseudintermedium ASAG-D25.</title>
        <authorList>
            <person name="Wang N."/>
        </authorList>
    </citation>
    <scope>NUCLEOTIDE SEQUENCE</scope>
    <source>
        <strain evidence="3">ASAG-D25</strain>
    </source>
</reference>
<name>A0ABY5UA00_9HYPH</name>
<keyword evidence="4" id="KW-1185">Reference proteome</keyword>
<keyword evidence="1" id="KW-1133">Transmembrane helix</keyword>